<keyword evidence="3" id="KW-1003">Cell membrane</keyword>
<feature type="transmembrane region" description="Helical" evidence="7">
    <location>
        <begin position="55"/>
        <end position="72"/>
    </location>
</feature>
<keyword evidence="6 7" id="KW-0472">Membrane</keyword>
<gene>
    <name evidence="9" type="ORF">ACFQRI_14900</name>
</gene>
<reference evidence="10" key="1">
    <citation type="journal article" date="2019" name="Int. J. Syst. Evol. Microbiol.">
        <title>The Global Catalogue of Microorganisms (GCM) 10K type strain sequencing project: providing services to taxonomists for standard genome sequencing and annotation.</title>
        <authorList>
            <consortium name="The Broad Institute Genomics Platform"/>
            <consortium name="The Broad Institute Genome Sequencing Center for Infectious Disease"/>
            <person name="Wu L."/>
            <person name="Ma J."/>
        </authorList>
    </citation>
    <scope>NUCLEOTIDE SEQUENCE [LARGE SCALE GENOMIC DNA]</scope>
    <source>
        <strain evidence="10">WLHS5</strain>
    </source>
</reference>
<proteinExistence type="inferred from homology"/>
<evidence type="ECO:0000256" key="5">
    <source>
        <dbReference type="ARBA" id="ARBA00022989"/>
    </source>
</evidence>
<dbReference type="InterPro" id="IPR000515">
    <property type="entry name" value="MetI-like"/>
</dbReference>
<keyword evidence="4 7" id="KW-0812">Transmembrane</keyword>
<dbReference type="Pfam" id="PF00528">
    <property type="entry name" value="BPD_transp_1"/>
    <property type="match status" value="1"/>
</dbReference>
<comment type="caution">
    <text evidence="9">The sequence shown here is derived from an EMBL/GenBank/DDBJ whole genome shotgun (WGS) entry which is preliminary data.</text>
</comment>
<evidence type="ECO:0000256" key="1">
    <source>
        <dbReference type="ARBA" id="ARBA00004141"/>
    </source>
</evidence>
<sequence>MPEILAAQFELPRVPVGDAFGAAVEWLNSNIGPVFDFVETVVTGAVSGLTTALTWLPQLVMVLVFTALALWLRSWRFALFTLLGFGLIASIEEFAPAMETLALVLVSSVLAVLIGIPIGILAARSRAVSQVVRPVLDLMQTLPAFVYLVPVIVFFNIGVVPGVVATVIFALPPGVRLTELGIRQVDSEVVEAGEAFGAPSGQILTGIQLPLAMPSIMAGINQVIMLSLSMVVIAGMVGAPGLGTNIYEAVTRVQLGQGFEAGLSVVILAVYLDRITAVLSDRSPVARAERKAAKTG</sequence>
<dbReference type="SUPFAM" id="SSF161098">
    <property type="entry name" value="MetI-like"/>
    <property type="match status" value="1"/>
</dbReference>
<organism evidence="9 10">
    <name type="scientific">Saccharopolyspora griseoalba</name>
    <dbReference type="NCBI Taxonomy" id="1431848"/>
    <lineage>
        <taxon>Bacteria</taxon>
        <taxon>Bacillati</taxon>
        <taxon>Actinomycetota</taxon>
        <taxon>Actinomycetes</taxon>
        <taxon>Pseudonocardiales</taxon>
        <taxon>Pseudonocardiaceae</taxon>
        <taxon>Saccharopolyspora</taxon>
    </lineage>
</organism>
<feature type="domain" description="ABC transmembrane type-1" evidence="8">
    <location>
        <begin position="97"/>
        <end position="276"/>
    </location>
</feature>
<evidence type="ECO:0000256" key="2">
    <source>
        <dbReference type="ARBA" id="ARBA00022448"/>
    </source>
</evidence>
<evidence type="ECO:0000256" key="7">
    <source>
        <dbReference type="RuleBase" id="RU363032"/>
    </source>
</evidence>
<dbReference type="PANTHER" id="PTHR47737">
    <property type="entry name" value="GLYCINE BETAINE/PROLINE BETAINE TRANSPORT SYSTEM PERMEASE PROTEIN PROW"/>
    <property type="match status" value="1"/>
</dbReference>
<feature type="transmembrane region" description="Helical" evidence="7">
    <location>
        <begin position="144"/>
        <end position="171"/>
    </location>
</feature>
<keyword evidence="10" id="KW-1185">Reference proteome</keyword>
<dbReference type="PROSITE" id="PS50928">
    <property type="entry name" value="ABC_TM1"/>
    <property type="match status" value="1"/>
</dbReference>
<feature type="transmembrane region" description="Helical" evidence="7">
    <location>
        <begin position="77"/>
        <end position="95"/>
    </location>
</feature>
<evidence type="ECO:0000256" key="4">
    <source>
        <dbReference type="ARBA" id="ARBA00022692"/>
    </source>
</evidence>
<protein>
    <submittedName>
        <fullName evidence="9">ABC transporter permease</fullName>
    </submittedName>
</protein>
<dbReference type="Proteomes" id="UP001596504">
    <property type="component" value="Unassembled WGS sequence"/>
</dbReference>
<evidence type="ECO:0000313" key="10">
    <source>
        <dbReference type="Proteomes" id="UP001596504"/>
    </source>
</evidence>
<dbReference type="Gene3D" id="1.10.3720.10">
    <property type="entry name" value="MetI-like"/>
    <property type="match status" value="1"/>
</dbReference>
<name>A0ABW2LJJ6_9PSEU</name>
<dbReference type="RefSeq" id="WP_380668846.1">
    <property type="nucleotide sequence ID" value="NZ_JBHTCJ010000007.1"/>
</dbReference>
<dbReference type="PANTHER" id="PTHR47737:SF1">
    <property type="entry name" value="GLYCINE BETAINE_PROLINE BETAINE TRANSPORT SYSTEM PERMEASE PROTEIN PROW"/>
    <property type="match status" value="1"/>
</dbReference>
<evidence type="ECO:0000259" key="8">
    <source>
        <dbReference type="PROSITE" id="PS50928"/>
    </source>
</evidence>
<evidence type="ECO:0000256" key="3">
    <source>
        <dbReference type="ARBA" id="ARBA00022475"/>
    </source>
</evidence>
<evidence type="ECO:0000313" key="9">
    <source>
        <dbReference type="EMBL" id="MFC7342689.1"/>
    </source>
</evidence>
<dbReference type="InterPro" id="IPR035906">
    <property type="entry name" value="MetI-like_sf"/>
</dbReference>
<evidence type="ECO:0000256" key="6">
    <source>
        <dbReference type="ARBA" id="ARBA00023136"/>
    </source>
</evidence>
<accession>A0ABW2LJJ6</accession>
<keyword evidence="5 7" id="KW-1133">Transmembrane helix</keyword>
<comment type="subcellular location">
    <subcellularLocation>
        <location evidence="7">Cell membrane</location>
        <topology evidence="7">Multi-pass membrane protein</topology>
    </subcellularLocation>
    <subcellularLocation>
        <location evidence="1">Membrane</location>
        <topology evidence="1">Multi-pass membrane protein</topology>
    </subcellularLocation>
</comment>
<feature type="transmembrane region" description="Helical" evidence="7">
    <location>
        <begin position="223"/>
        <end position="242"/>
    </location>
</feature>
<feature type="transmembrane region" description="Helical" evidence="7">
    <location>
        <begin position="101"/>
        <end position="123"/>
    </location>
</feature>
<dbReference type="EMBL" id="JBHTCJ010000007">
    <property type="protein sequence ID" value="MFC7342689.1"/>
    <property type="molecule type" value="Genomic_DNA"/>
</dbReference>
<dbReference type="CDD" id="cd06261">
    <property type="entry name" value="TM_PBP2"/>
    <property type="match status" value="1"/>
</dbReference>
<keyword evidence="2 7" id="KW-0813">Transport</keyword>
<comment type="similarity">
    <text evidence="7">Belongs to the binding-protein-dependent transport system permease family.</text>
</comment>